<name>A0ABT4RNP5_9ACTN</name>
<keyword evidence="4" id="KW-1185">Reference proteome</keyword>
<organism evidence="3 4">
    <name type="scientific">Solirubrobacter deserti</name>
    <dbReference type="NCBI Taxonomy" id="2282478"/>
    <lineage>
        <taxon>Bacteria</taxon>
        <taxon>Bacillati</taxon>
        <taxon>Actinomycetota</taxon>
        <taxon>Thermoleophilia</taxon>
        <taxon>Solirubrobacterales</taxon>
        <taxon>Solirubrobacteraceae</taxon>
        <taxon>Solirubrobacter</taxon>
    </lineage>
</organism>
<evidence type="ECO:0000313" key="3">
    <source>
        <dbReference type="EMBL" id="MDA0140182.1"/>
    </source>
</evidence>
<evidence type="ECO:0000256" key="1">
    <source>
        <dbReference type="ARBA" id="ARBA00022801"/>
    </source>
</evidence>
<dbReference type="RefSeq" id="WP_202952547.1">
    <property type="nucleotide sequence ID" value="NZ_JAPCID010000035.1"/>
</dbReference>
<gene>
    <name evidence="3" type="ORF">OJ962_21975</name>
</gene>
<dbReference type="InterPro" id="IPR000868">
    <property type="entry name" value="Isochorismatase-like_dom"/>
</dbReference>
<feature type="domain" description="Isochorismatase-like" evidence="2">
    <location>
        <begin position="15"/>
        <end position="184"/>
    </location>
</feature>
<comment type="caution">
    <text evidence="3">The sequence shown here is derived from an EMBL/GenBank/DDBJ whole genome shotgun (WGS) entry which is preliminary data.</text>
</comment>
<dbReference type="SUPFAM" id="SSF52499">
    <property type="entry name" value="Isochorismatase-like hydrolases"/>
    <property type="match status" value="1"/>
</dbReference>
<dbReference type="EMBL" id="JAPCID010000035">
    <property type="protein sequence ID" value="MDA0140182.1"/>
    <property type="molecule type" value="Genomic_DNA"/>
</dbReference>
<reference evidence="3" key="1">
    <citation type="submission" date="2022-10" db="EMBL/GenBank/DDBJ databases">
        <title>The WGS of Solirubrobacter sp. CPCC 204708.</title>
        <authorList>
            <person name="Jiang Z."/>
        </authorList>
    </citation>
    <scope>NUCLEOTIDE SEQUENCE</scope>
    <source>
        <strain evidence="3">CPCC 204708</strain>
    </source>
</reference>
<proteinExistence type="predicted"/>
<sequence>MSDFGGAAGFGRRPAVVVVDLNYGFTDPSSPLACDLDDVLVATRALLDVARDVGVPVFFTTVVFDAVGEAAAAVFLRKAPALKICRPGTRWVEIDSRLGRRESEPVLEKSSASAFFGVPFAAMLAGRDTLVVCGASTSGCVRATVVDAMQHGLAPIVPRECVGDRSPAAHAQALSDIGGRYGDVVGLGEVTRALHQAR</sequence>
<dbReference type="Proteomes" id="UP001147700">
    <property type="component" value="Unassembled WGS sequence"/>
</dbReference>
<dbReference type="InterPro" id="IPR036380">
    <property type="entry name" value="Isochorismatase-like_sf"/>
</dbReference>
<protein>
    <submittedName>
        <fullName evidence="3">Isochorismatase family protein</fullName>
    </submittedName>
</protein>
<evidence type="ECO:0000259" key="2">
    <source>
        <dbReference type="Pfam" id="PF00857"/>
    </source>
</evidence>
<dbReference type="InterPro" id="IPR050272">
    <property type="entry name" value="Isochorismatase-like_hydrls"/>
</dbReference>
<dbReference type="Pfam" id="PF00857">
    <property type="entry name" value="Isochorismatase"/>
    <property type="match status" value="1"/>
</dbReference>
<dbReference type="PANTHER" id="PTHR43540">
    <property type="entry name" value="PEROXYUREIDOACRYLATE/UREIDOACRYLATE AMIDOHYDROLASE-RELATED"/>
    <property type="match status" value="1"/>
</dbReference>
<dbReference type="PANTHER" id="PTHR43540:SF1">
    <property type="entry name" value="ISOCHORISMATASE HYDROLASE"/>
    <property type="match status" value="1"/>
</dbReference>
<keyword evidence="1" id="KW-0378">Hydrolase</keyword>
<evidence type="ECO:0000313" key="4">
    <source>
        <dbReference type="Proteomes" id="UP001147700"/>
    </source>
</evidence>
<dbReference type="Gene3D" id="3.40.50.850">
    <property type="entry name" value="Isochorismatase-like"/>
    <property type="match status" value="1"/>
</dbReference>
<accession>A0ABT4RNP5</accession>